<dbReference type="PANTHER" id="PTHR33990:SF1">
    <property type="entry name" value="PROTEIN YJDN"/>
    <property type="match status" value="1"/>
</dbReference>
<proteinExistence type="predicted"/>
<accession>A0ABS5AAK6</accession>
<dbReference type="Gene3D" id="3.10.180.10">
    <property type="entry name" value="2,3-Dihydroxybiphenyl 1,2-Dioxygenase, domain 1"/>
    <property type="match status" value="1"/>
</dbReference>
<reference evidence="2 3" key="1">
    <citation type="submission" date="2021-03" db="EMBL/GenBank/DDBJ databases">
        <title>Sequencing the genomes of 1000 actinobacteria strains.</title>
        <authorList>
            <person name="Klenk H.-P."/>
        </authorList>
    </citation>
    <scope>NUCLEOTIDE SEQUENCE [LARGE SCALE GENOMIC DNA]</scope>
    <source>
        <strain evidence="2 3">DSM 44580</strain>
    </source>
</reference>
<dbReference type="SUPFAM" id="SSF54593">
    <property type="entry name" value="Glyoxalase/Bleomycin resistance protein/Dihydroxybiphenyl dioxygenase"/>
    <property type="match status" value="1"/>
</dbReference>
<dbReference type="Proteomes" id="UP001519363">
    <property type="component" value="Unassembled WGS sequence"/>
</dbReference>
<name>A0ABS5AAK6_9PSEU</name>
<feature type="domain" description="PhnB-like" evidence="1">
    <location>
        <begin position="6"/>
        <end position="129"/>
    </location>
</feature>
<gene>
    <name evidence="2" type="ORF">JOF53_002194</name>
</gene>
<evidence type="ECO:0000313" key="3">
    <source>
        <dbReference type="Proteomes" id="UP001519363"/>
    </source>
</evidence>
<dbReference type="EMBL" id="JAGIOO010000001">
    <property type="protein sequence ID" value="MBP2473322.1"/>
    <property type="molecule type" value="Genomic_DNA"/>
</dbReference>
<dbReference type="RefSeq" id="WP_086788069.1">
    <property type="nucleotide sequence ID" value="NZ_JAGIOO010000001.1"/>
</dbReference>
<protein>
    <submittedName>
        <fullName evidence="2">PhnB protein</fullName>
    </submittedName>
</protein>
<dbReference type="PANTHER" id="PTHR33990">
    <property type="entry name" value="PROTEIN YJDN-RELATED"/>
    <property type="match status" value="1"/>
</dbReference>
<sequence>MATRLNPYINFGDRAREAMEFYQSVLGGTLNMNTFGDFGGQGEDADKIMHSQLETEAGLTIMGADAPAGMSHTMGDNVSLCLNGDDSAELHRLFDGLADGGSVTVPLEKQMWGDEFGSFVDKFGISWMVNIAGAGG</sequence>
<dbReference type="InterPro" id="IPR029068">
    <property type="entry name" value="Glyas_Bleomycin-R_OHBP_Dase"/>
</dbReference>
<dbReference type="Pfam" id="PF06983">
    <property type="entry name" value="3-dmu-9_3-mt"/>
    <property type="match status" value="1"/>
</dbReference>
<evidence type="ECO:0000313" key="2">
    <source>
        <dbReference type="EMBL" id="MBP2473322.1"/>
    </source>
</evidence>
<comment type="caution">
    <text evidence="2">The sequence shown here is derived from an EMBL/GenBank/DDBJ whole genome shotgun (WGS) entry which is preliminary data.</text>
</comment>
<dbReference type="InterPro" id="IPR028973">
    <property type="entry name" value="PhnB-like"/>
</dbReference>
<evidence type="ECO:0000259" key="1">
    <source>
        <dbReference type="Pfam" id="PF06983"/>
    </source>
</evidence>
<organism evidence="2 3">
    <name type="scientific">Crossiella equi</name>
    <dbReference type="NCBI Taxonomy" id="130796"/>
    <lineage>
        <taxon>Bacteria</taxon>
        <taxon>Bacillati</taxon>
        <taxon>Actinomycetota</taxon>
        <taxon>Actinomycetes</taxon>
        <taxon>Pseudonocardiales</taxon>
        <taxon>Pseudonocardiaceae</taxon>
        <taxon>Crossiella</taxon>
    </lineage>
</organism>
<dbReference type="CDD" id="cd06588">
    <property type="entry name" value="PhnB_like"/>
    <property type="match status" value="1"/>
</dbReference>
<keyword evidence="3" id="KW-1185">Reference proteome</keyword>